<protein>
    <recommendedName>
        <fullName evidence="12 13">Crossover junction endodeoxyribonuclease RuvC</fullName>
        <ecNumber evidence="12 13">3.1.21.10</ecNumber>
    </recommendedName>
    <alternativeName>
        <fullName evidence="12">Holliday junction nuclease RuvC</fullName>
    </alternativeName>
    <alternativeName>
        <fullName evidence="12">Holliday junction resolvase RuvC</fullName>
    </alternativeName>
</protein>
<dbReference type="PROSITE" id="PS01321">
    <property type="entry name" value="RUVC"/>
    <property type="match status" value="1"/>
</dbReference>
<evidence type="ECO:0000256" key="6">
    <source>
        <dbReference type="ARBA" id="ARBA00022763"/>
    </source>
</evidence>
<dbReference type="Proteomes" id="UP000773469">
    <property type="component" value="Unassembled WGS sequence"/>
</dbReference>
<dbReference type="EMBL" id="BPEU01000017">
    <property type="protein sequence ID" value="GIU42262.1"/>
    <property type="molecule type" value="Genomic_DNA"/>
</dbReference>
<evidence type="ECO:0000256" key="10">
    <source>
        <dbReference type="ARBA" id="ARBA00023172"/>
    </source>
</evidence>
<feature type="binding site" evidence="12">
    <location>
        <position position="143"/>
    </location>
    <ligand>
        <name>Mg(2+)</name>
        <dbReference type="ChEBI" id="CHEBI:18420"/>
        <label>1</label>
    </ligand>
</feature>
<evidence type="ECO:0000256" key="5">
    <source>
        <dbReference type="ARBA" id="ARBA00022759"/>
    </source>
</evidence>
<feature type="binding site" evidence="12">
    <location>
        <position position="71"/>
    </location>
    <ligand>
        <name>Mg(2+)</name>
        <dbReference type="ChEBI" id="CHEBI:18420"/>
        <label>2</label>
    </ligand>
</feature>
<dbReference type="PANTHER" id="PTHR30194">
    <property type="entry name" value="CROSSOVER JUNCTION ENDODEOXYRIBONUCLEASE RUVC"/>
    <property type="match status" value="1"/>
</dbReference>
<evidence type="ECO:0000256" key="8">
    <source>
        <dbReference type="ARBA" id="ARBA00022842"/>
    </source>
</evidence>
<dbReference type="HAMAP" id="MF_00034">
    <property type="entry name" value="RuvC"/>
    <property type="match status" value="1"/>
</dbReference>
<comment type="subcellular location">
    <subcellularLocation>
        <location evidence="12">Cytoplasm</location>
    </subcellularLocation>
</comment>
<comment type="catalytic activity">
    <reaction evidence="12">
        <text>Endonucleolytic cleavage at a junction such as a reciprocal single-stranded crossover between two homologous DNA duplexes (Holliday junction).</text>
        <dbReference type="EC" id="3.1.21.10"/>
    </reaction>
</comment>
<gene>
    <name evidence="12 14" type="primary">ruvC</name>
    <name evidence="14" type="ORF">TUM3794_25170</name>
</gene>
<dbReference type="PRINTS" id="PR00696">
    <property type="entry name" value="RSOLVASERUVC"/>
</dbReference>
<dbReference type="EC" id="3.1.21.10" evidence="12 13"/>
<dbReference type="InterPro" id="IPR012337">
    <property type="entry name" value="RNaseH-like_sf"/>
</dbReference>
<dbReference type="InterPro" id="IPR036397">
    <property type="entry name" value="RNaseH_sf"/>
</dbReference>
<dbReference type="SUPFAM" id="SSF53098">
    <property type="entry name" value="Ribonuclease H-like"/>
    <property type="match status" value="1"/>
</dbReference>
<dbReference type="NCBIfam" id="NF000711">
    <property type="entry name" value="PRK00039.2-1"/>
    <property type="match status" value="1"/>
</dbReference>
<keyword evidence="7 12" id="KW-0378">Hydrolase</keyword>
<keyword evidence="10 12" id="KW-0233">DNA recombination</keyword>
<dbReference type="PANTHER" id="PTHR30194:SF3">
    <property type="entry name" value="CROSSOVER JUNCTION ENDODEOXYRIBONUCLEASE RUVC"/>
    <property type="match status" value="1"/>
</dbReference>
<evidence type="ECO:0000256" key="13">
    <source>
        <dbReference type="NCBIfam" id="TIGR00228"/>
    </source>
</evidence>
<feature type="active site" evidence="12">
    <location>
        <position position="12"/>
    </location>
</feature>
<keyword evidence="5 12" id="KW-0255">Endonuclease</keyword>
<keyword evidence="15" id="KW-1185">Reference proteome</keyword>
<comment type="function">
    <text evidence="12">The RuvA-RuvB-RuvC complex processes Holliday junction (HJ) DNA during genetic recombination and DNA repair. Endonuclease that resolves HJ intermediates. Cleaves cruciform DNA by making single-stranded nicks across the HJ at symmetrical positions within the homologous arms, yielding a 5'-phosphate and a 3'-hydroxyl group; requires a central core of homology in the junction. The consensus cleavage sequence is 5'-(A/T)TT(C/G)-3'. Cleavage occurs on the 3'-side of the TT dinucleotide at the point of strand exchange. HJ branch migration catalyzed by RuvA-RuvB allows RuvC to scan DNA until it finds its consensus sequence, where it cleaves and resolves the cruciform DNA.</text>
</comment>
<accession>A0ABQ4P3Z1</accession>
<keyword evidence="11 12" id="KW-0234">DNA repair</keyword>
<sequence length="177" mass="19099">MRDLMTIILGVDPGSRITGYGVIKCQGRQQIYLGSGCIRTSSDDLPSRLKVIFDGISEIIRQYQPDEFAIERVFMAKNADSALKLGQARGAAIVAATNADLPVAEYSATQIKNAVVGTGRAQKSQVQHMIQQILKLPAAPQADAADALGVAVCHFHTYQSLIAMGGKANSRTYGRYR</sequence>
<evidence type="ECO:0000256" key="4">
    <source>
        <dbReference type="ARBA" id="ARBA00022723"/>
    </source>
</evidence>
<comment type="similarity">
    <text evidence="1 12">Belongs to the RuvC family.</text>
</comment>
<evidence type="ECO:0000256" key="11">
    <source>
        <dbReference type="ARBA" id="ARBA00023204"/>
    </source>
</evidence>
<evidence type="ECO:0000313" key="15">
    <source>
        <dbReference type="Proteomes" id="UP000773469"/>
    </source>
</evidence>
<dbReference type="NCBIfam" id="TIGR00228">
    <property type="entry name" value="ruvC"/>
    <property type="match status" value="1"/>
</dbReference>
<comment type="cofactor">
    <cofactor evidence="12">
        <name>Mg(2+)</name>
        <dbReference type="ChEBI" id="CHEBI:18420"/>
    </cofactor>
    <text evidence="12">Binds 2 Mg(2+) ion per subunit.</text>
</comment>
<evidence type="ECO:0000256" key="9">
    <source>
        <dbReference type="ARBA" id="ARBA00023125"/>
    </source>
</evidence>
<feature type="binding site" evidence="12">
    <location>
        <position position="12"/>
    </location>
    <ligand>
        <name>Mg(2+)</name>
        <dbReference type="ChEBI" id="CHEBI:18420"/>
        <label>1</label>
    </ligand>
</feature>
<dbReference type="Pfam" id="PF02075">
    <property type="entry name" value="RuvC"/>
    <property type="match status" value="1"/>
</dbReference>
<name>A0ABQ4P3Z1_SHECO</name>
<evidence type="ECO:0000256" key="12">
    <source>
        <dbReference type="HAMAP-Rule" id="MF_00034"/>
    </source>
</evidence>
<keyword evidence="9 12" id="KW-0238">DNA-binding</keyword>
<keyword evidence="8 12" id="KW-0460">Magnesium</keyword>
<feature type="active site" evidence="12">
    <location>
        <position position="143"/>
    </location>
</feature>
<dbReference type="InterPro" id="IPR002176">
    <property type="entry name" value="X-over_junc_endoDNase_RuvC"/>
</dbReference>
<reference evidence="14 15" key="1">
    <citation type="submission" date="2021-05" db="EMBL/GenBank/DDBJ databases">
        <title>Molecular characterization for Shewanella algae harboring chromosomal blaOXA-55-like strains isolated from clinical and environment sample.</title>
        <authorList>
            <person name="Ohama Y."/>
            <person name="Aoki K."/>
            <person name="Harada S."/>
            <person name="Moriya K."/>
            <person name="Ishii Y."/>
            <person name="Tateda K."/>
        </authorList>
    </citation>
    <scope>NUCLEOTIDE SEQUENCE [LARGE SCALE GENOMIC DNA]</scope>
    <source>
        <strain evidence="14 15">MBTL60-118</strain>
    </source>
</reference>
<comment type="subunit">
    <text evidence="12">Homodimer which binds Holliday junction (HJ) DNA. The HJ becomes 2-fold symmetrical on binding to RuvC with unstacked arms; it has a different conformation from HJ DNA in complex with RuvA. In the full resolvosome a probable DNA-RuvA(4)-RuvB(12)-RuvC(2) complex forms which resolves the HJ.</text>
</comment>
<evidence type="ECO:0000313" key="14">
    <source>
        <dbReference type="EMBL" id="GIU42262.1"/>
    </source>
</evidence>
<keyword evidence="2 12" id="KW-0963">Cytoplasm</keyword>
<evidence type="ECO:0000256" key="3">
    <source>
        <dbReference type="ARBA" id="ARBA00022722"/>
    </source>
</evidence>
<keyword evidence="3 12" id="KW-0540">Nuclease</keyword>
<organism evidence="14 15">
    <name type="scientific">Shewanella colwelliana</name>
    <name type="common">Alteromonas colwelliana</name>
    <dbReference type="NCBI Taxonomy" id="23"/>
    <lineage>
        <taxon>Bacteria</taxon>
        <taxon>Pseudomonadati</taxon>
        <taxon>Pseudomonadota</taxon>
        <taxon>Gammaproteobacteria</taxon>
        <taxon>Alteromonadales</taxon>
        <taxon>Shewanellaceae</taxon>
        <taxon>Shewanella</taxon>
    </lineage>
</organism>
<dbReference type="Gene3D" id="3.30.420.10">
    <property type="entry name" value="Ribonuclease H-like superfamily/Ribonuclease H"/>
    <property type="match status" value="1"/>
</dbReference>
<feature type="active site" evidence="12">
    <location>
        <position position="71"/>
    </location>
</feature>
<dbReference type="InterPro" id="IPR020563">
    <property type="entry name" value="X-over_junc_endoDNase_Mg_BS"/>
</dbReference>
<evidence type="ECO:0000256" key="1">
    <source>
        <dbReference type="ARBA" id="ARBA00009518"/>
    </source>
</evidence>
<keyword evidence="6 12" id="KW-0227">DNA damage</keyword>
<dbReference type="CDD" id="cd16962">
    <property type="entry name" value="RuvC"/>
    <property type="match status" value="1"/>
</dbReference>
<evidence type="ECO:0000256" key="7">
    <source>
        <dbReference type="ARBA" id="ARBA00022801"/>
    </source>
</evidence>
<evidence type="ECO:0000256" key="2">
    <source>
        <dbReference type="ARBA" id="ARBA00022490"/>
    </source>
</evidence>
<comment type="caution">
    <text evidence="14">The sequence shown here is derived from an EMBL/GenBank/DDBJ whole genome shotgun (WGS) entry which is preliminary data.</text>
</comment>
<proteinExistence type="inferred from homology"/>
<keyword evidence="4 12" id="KW-0479">Metal-binding</keyword>